<gene>
    <name evidence="4" type="primary">LOC112460078</name>
</gene>
<dbReference type="InterPro" id="IPR050235">
    <property type="entry name" value="CK1_Ser-Thr_kinase"/>
</dbReference>
<dbReference type="GeneID" id="112460078"/>
<keyword evidence="3" id="KW-1185">Reference proteome</keyword>
<evidence type="ECO:0000259" key="2">
    <source>
        <dbReference type="PROSITE" id="PS50011"/>
    </source>
</evidence>
<dbReference type="Proteomes" id="UP000504618">
    <property type="component" value="Unplaced"/>
</dbReference>
<evidence type="ECO:0000313" key="3">
    <source>
        <dbReference type="Proteomes" id="UP000504618"/>
    </source>
</evidence>
<feature type="region of interest" description="Disordered" evidence="1">
    <location>
        <begin position="420"/>
        <end position="455"/>
    </location>
</feature>
<feature type="compositionally biased region" description="Acidic residues" evidence="1">
    <location>
        <begin position="445"/>
        <end position="455"/>
    </location>
</feature>
<evidence type="ECO:0000256" key="1">
    <source>
        <dbReference type="SAM" id="MobiDB-lite"/>
    </source>
</evidence>
<accession>A0A6J1QEV9</accession>
<feature type="domain" description="Protein kinase" evidence="2">
    <location>
        <begin position="33"/>
        <end position="314"/>
    </location>
</feature>
<name>A0A6J1QEV9_9HYME</name>
<dbReference type="PANTHER" id="PTHR11909">
    <property type="entry name" value="CASEIN KINASE-RELATED"/>
    <property type="match status" value="1"/>
</dbReference>
<protein>
    <submittedName>
        <fullName evidence="4">Serine/threonine-protein kinase VRK1-like isoform X1</fullName>
    </submittedName>
</protein>
<dbReference type="GO" id="GO:0005524">
    <property type="term" value="F:ATP binding"/>
    <property type="evidence" value="ECO:0007669"/>
    <property type="project" value="InterPro"/>
</dbReference>
<dbReference type="RefSeq" id="XP_024880318.1">
    <property type="nucleotide sequence ID" value="XM_025024550.1"/>
</dbReference>
<dbReference type="SUPFAM" id="SSF56112">
    <property type="entry name" value="Protein kinase-like (PK-like)"/>
    <property type="match status" value="1"/>
</dbReference>
<dbReference type="Pfam" id="PF00069">
    <property type="entry name" value="Pkinase"/>
    <property type="match status" value="1"/>
</dbReference>
<dbReference type="AlphaFoldDB" id="A0A6J1QEV9"/>
<sequence length="455" mass="52204">MAGKSPIKSPRGHKMPEQIPAGEIFRDMAMGQWILGKSIGVGRFAEIYSAAPYSEKIPKDYPNVIKIEPKGNSSLFKEMHFYMRQCKPDEIVSWQEKKDLAALGIPRYVASGSHEYKNKEYRFLVIDRYGKDLWKIFEENNKQFPEHVVYKLALQIIDILEYIHHKNYVHGNIKGEKLLLDLHSYDQVYLIDFGLVSRWTSSTEFKVDPTKSHYGTLQYTSRDAHMGVPTRRGDIEIVSYNIIMWLCGSLPWEKLLEPVAVQIQKEKAFNNIDSFLAKCFHGSVPQAVHKFMTLLASIKFNETPSYEKFKEILIAGIKKLNHKPDGKLKLYNISVATQQATSKYTPQKIKKPINEIRKSPCTKYLDVSSANISMANSRKSTMGVVIDKKRCNKKDIEKALDDMDSDDEYDVQILKKAKKESTEKASKITKNTASSRRKNILIKDDSEDDSEDDLT</sequence>
<reference evidence="4" key="1">
    <citation type="submission" date="2025-08" db="UniProtKB">
        <authorList>
            <consortium name="RefSeq"/>
        </authorList>
    </citation>
    <scope>IDENTIFICATION</scope>
    <source>
        <tissue evidence="4">Whole body</tissue>
    </source>
</reference>
<dbReference type="GO" id="GO:0004672">
    <property type="term" value="F:protein kinase activity"/>
    <property type="evidence" value="ECO:0007669"/>
    <property type="project" value="InterPro"/>
</dbReference>
<dbReference type="PROSITE" id="PS50011">
    <property type="entry name" value="PROTEIN_KINASE_DOM"/>
    <property type="match status" value="1"/>
</dbReference>
<proteinExistence type="predicted"/>
<dbReference type="SMART" id="SM00220">
    <property type="entry name" value="S_TKc"/>
    <property type="match status" value="1"/>
</dbReference>
<dbReference type="OrthoDB" id="2687620at2759"/>
<organism evidence="3 4">
    <name type="scientific">Temnothorax curvispinosus</name>
    <dbReference type="NCBI Taxonomy" id="300111"/>
    <lineage>
        <taxon>Eukaryota</taxon>
        <taxon>Metazoa</taxon>
        <taxon>Ecdysozoa</taxon>
        <taxon>Arthropoda</taxon>
        <taxon>Hexapoda</taxon>
        <taxon>Insecta</taxon>
        <taxon>Pterygota</taxon>
        <taxon>Neoptera</taxon>
        <taxon>Endopterygota</taxon>
        <taxon>Hymenoptera</taxon>
        <taxon>Apocrita</taxon>
        <taxon>Aculeata</taxon>
        <taxon>Formicoidea</taxon>
        <taxon>Formicidae</taxon>
        <taxon>Myrmicinae</taxon>
        <taxon>Temnothorax</taxon>
    </lineage>
</organism>
<evidence type="ECO:0000313" key="4">
    <source>
        <dbReference type="RefSeq" id="XP_024880318.1"/>
    </source>
</evidence>
<dbReference type="InterPro" id="IPR011009">
    <property type="entry name" value="Kinase-like_dom_sf"/>
</dbReference>
<dbReference type="Gene3D" id="1.10.510.10">
    <property type="entry name" value="Transferase(Phosphotransferase) domain 1"/>
    <property type="match status" value="1"/>
</dbReference>
<dbReference type="InterPro" id="IPR000719">
    <property type="entry name" value="Prot_kinase_dom"/>
</dbReference>